<sequence>MRRILVTLGALVLAASAAAEPAQRIVSIGGAITEIVYQLGQQDRLVARDTTSIYPEAALELPDVGYVRALSPEGVLSMAPDLVLAEADAGPPATLDVLREARTPLALIPDSPTAAGIVEKIDAVGAALGAEAEADALAASVAAQLARAAARAGAVPEAGRKRVLFVLSGQGGRILAAGRNNEAATVIEMAGAINALDGFEGYKPVSDEAIVQAAPDAILMMTRGGEAMIDDATLFALPAIAATPAGENRAVIRMGGQYLLGFGPRTAQAVQDLADALYGKEADDTGAL</sequence>
<dbReference type="AlphaFoldDB" id="A0A3A8B2W5"/>
<keyword evidence="1" id="KW-0732">Signal</keyword>
<proteinExistence type="predicted"/>
<feature type="domain" description="Fe/B12 periplasmic-binding" evidence="2">
    <location>
        <begin position="24"/>
        <end position="281"/>
    </location>
</feature>
<dbReference type="SUPFAM" id="SSF53807">
    <property type="entry name" value="Helical backbone' metal receptor"/>
    <property type="match status" value="1"/>
</dbReference>
<organism evidence="3 4">
    <name type="scientific">Roseovarius spongiae</name>
    <dbReference type="NCBI Taxonomy" id="2320272"/>
    <lineage>
        <taxon>Bacteria</taxon>
        <taxon>Pseudomonadati</taxon>
        <taxon>Pseudomonadota</taxon>
        <taxon>Alphaproteobacteria</taxon>
        <taxon>Rhodobacterales</taxon>
        <taxon>Roseobacteraceae</taxon>
        <taxon>Roseovarius</taxon>
    </lineage>
</organism>
<dbReference type="Proteomes" id="UP000281128">
    <property type="component" value="Unassembled WGS sequence"/>
</dbReference>
<evidence type="ECO:0000313" key="3">
    <source>
        <dbReference type="EMBL" id="RKF14592.1"/>
    </source>
</evidence>
<gene>
    <name evidence="3" type="ORF">D6850_06800</name>
</gene>
<feature type="signal peptide" evidence="1">
    <location>
        <begin position="1"/>
        <end position="19"/>
    </location>
</feature>
<dbReference type="PANTHER" id="PTHR30535:SF4">
    <property type="entry name" value="HEMIN-BINDING PERIPLASMIC PROTEIN HMUT"/>
    <property type="match status" value="1"/>
</dbReference>
<dbReference type="PANTHER" id="PTHR30535">
    <property type="entry name" value="VITAMIN B12-BINDING PROTEIN"/>
    <property type="match status" value="1"/>
</dbReference>
<name>A0A3A8B2W5_9RHOB</name>
<dbReference type="InterPro" id="IPR050902">
    <property type="entry name" value="ABC_Transporter_SBP"/>
</dbReference>
<dbReference type="PROSITE" id="PS50983">
    <property type="entry name" value="FE_B12_PBP"/>
    <property type="match status" value="1"/>
</dbReference>
<evidence type="ECO:0000256" key="1">
    <source>
        <dbReference type="SAM" id="SignalP"/>
    </source>
</evidence>
<protein>
    <submittedName>
        <fullName evidence="3">Hemin ABC transporter substrate-binding protein</fullName>
    </submittedName>
</protein>
<reference evidence="3 4" key="1">
    <citation type="submission" date="2018-09" db="EMBL/GenBank/DDBJ databases">
        <title>Roseovarius spongiae sp. nov., isolated from a marine sponge.</title>
        <authorList>
            <person name="Zhuang L."/>
            <person name="Luo L."/>
        </authorList>
    </citation>
    <scope>NUCLEOTIDE SEQUENCE [LARGE SCALE GENOMIC DNA]</scope>
    <source>
        <strain evidence="3 4">HN-E21</strain>
    </source>
</reference>
<keyword evidence="4" id="KW-1185">Reference proteome</keyword>
<feature type="chain" id="PRO_5017456249" evidence="1">
    <location>
        <begin position="20"/>
        <end position="288"/>
    </location>
</feature>
<dbReference type="InterPro" id="IPR002491">
    <property type="entry name" value="ABC_transptr_periplasmic_BD"/>
</dbReference>
<dbReference type="OrthoDB" id="9797736at2"/>
<dbReference type="RefSeq" id="WP_121165216.1">
    <property type="nucleotide sequence ID" value="NZ_RAPE01000002.1"/>
</dbReference>
<dbReference type="Pfam" id="PF01497">
    <property type="entry name" value="Peripla_BP_2"/>
    <property type="match status" value="1"/>
</dbReference>
<dbReference type="Gene3D" id="3.40.50.1980">
    <property type="entry name" value="Nitrogenase molybdenum iron protein domain"/>
    <property type="match status" value="2"/>
</dbReference>
<comment type="caution">
    <text evidence="3">The sequence shown here is derived from an EMBL/GenBank/DDBJ whole genome shotgun (WGS) entry which is preliminary data.</text>
</comment>
<accession>A0A3A8B2W5</accession>
<dbReference type="EMBL" id="RAPE01000002">
    <property type="protein sequence ID" value="RKF14592.1"/>
    <property type="molecule type" value="Genomic_DNA"/>
</dbReference>
<evidence type="ECO:0000259" key="2">
    <source>
        <dbReference type="PROSITE" id="PS50983"/>
    </source>
</evidence>
<evidence type="ECO:0000313" key="4">
    <source>
        <dbReference type="Proteomes" id="UP000281128"/>
    </source>
</evidence>